<organism evidence="10 11">
    <name type="scientific">Pelovirga terrestris</name>
    <dbReference type="NCBI Taxonomy" id="2771352"/>
    <lineage>
        <taxon>Bacteria</taxon>
        <taxon>Pseudomonadati</taxon>
        <taxon>Thermodesulfobacteriota</taxon>
        <taxon>Desulfuromonadia</taxon>
        <taxon>Geobacterales</taxon>
        <taxon>Geobacteraceae</taxon>
        <taxon>Pelovirga</taxon>
    </lineage>
</organism>
<dbReference type="EMBL" id="JACWUN010000021">
    <property type="protein sequence ID" value="MBD1401780.1"/>
    <property type="molecule type" value="Genomic_DNA"/>
</dbReference>
<dbReference type="GO" id="GO:0004888">
    <property type="term" value="F:transmembrane signaling receptor activity"/>
    <property type="evidence" value="ECO:0007669"/>
    <property type="project" value="InterPro"/>
</dbReference>
<evidence type="ECO:0000256" key="1">
    <source>
        <dbReference type="ARBA" id="ARBA00022481"/>
    </source>
</evidence>
<proteinExistence type="inferred from homology"/>
<reference evidence="10" key="1">
    <citation type="submission" date="2020-09" db="EMBL/GenBank/DDBJ databases">
        <title>Pelobacter alkaliphilus sp. nov., a novel anaerobic arsenate-reducing bacterium from terrestrial mud volcano.</title>
        <authorList>
            <person name="Khomyakova M.A."/>
            <person name="Merkel A.Y."/>
            <person name="Slobodkin A.I."/>
        </authorList>
    </citation>
    <scope>NUCLEOTIDE SEQUENCE</scope>
    <source>
        <strain evidence="10">M08fum</strain>
    </source>
</reference>
<dbReference type="PANTHER" id="PTHR43531:SF14">
    <property type="entry name" value="METHYL-ACCEPTING CHEMOTAXIS PROTEIN I-RELATED"/>
    <property type="match status" value="1"/>
</dbReference>
<dbReference type="Pfam" id="PF00015">
    <property type="entry name" value="MCPsignal"/>
    <property type="match status" value="1"/>
</dbReference>
<comment type="caution">
    <text evidence="10">The sequence shown here is derived from an EMBL/GenBank/DDBJ whole genome shotgun (WGS) entry which is preliminary data.</text>
</comment>
<protein>
    <submittedName>
        <fullName evidence="10">Methyl-accepting chemotaxis protein</fullName>
    </submittedName>
</protein>
<evidence type="ECO:0000313" key="11">
    <source>
        <dbReference type="Proteomes" id="UP000632828"/>
    </source>
</evidence>
<evidence type="ECO:0000259" key="8">
    <source>
        <dbReference type="PROSITE" id="PS50192"/>
    </source>
</evidence>
<gene>
    <name evidence="10" type="ORF">ICT70_14050</name>
</gene>
<feature type="transmembrane region" description="Helical" evidence="6">
    <location>
        <begin position="318"/>
        <end position="337"/>
    </location>
</feature>
<evidence type="ECO:0000313" key="10">
    <source>
        <dbReference type="EMBL" id="MBD1401780.1"/>
    </source>
</evidence>
<dbReference type="GO" id="GO:0006935">
    <property type="term" value="P:chemotaxis"/>
    <property type="evidence" value="ECO:0007669"/>
    <property type="project" value="InterPro"/>
</dbReference>
<dbReference type="PANTHER" id="PTHR43531">
    <property type="entry name" value="PROTEIN ICFG"/>
    <property type="match status" value="1"/>
</dbReference>
<feature type="region of interest" description="Disordered" evidence="5">
    <location>
        <begin position="679"/>
        <end position="735"/>
    </location>
</feature>
<dbReference type="Pfam" id="PF00672">
    <property type="entry name" value="HAMP"/>
    <property type="match status" value="1"/>
</dbReference>
<dbReference type="InterPro" id="IPR051310">
    <property type="entry name" value="MCP_chemotaxis"/>
</dbReference>
<dbReference type="Proteomes" id="UP000632828">
    <property type="component" value="Unassembled WGS sequence"/>
</dbReference>
<feature type="compositionally biased region" description="Low complexity" evidence="5">
    <location>
        <begin position="692"/>
        <end position="706"/>
    </location>
</feature>
<dbReference type="CDD" id="cd06225">
    <property type="entry name" value="HAMP"/>
    <property type="match status" value="1"/>
</dbReference>
<name>A0A8J6QVJ2_9BACT</name>
<dbReference type="RefSeq" id="WP_191157724.1">
    <property type="nucleotide sequence ID" value="NZ_JACWUN010000021.1"/>
</dbReference>
<dbReference type="PROSITE" id="PS50111">
    <property type="entry name" value="CHEMOTAXIS_TRANSDUC_2"/>
    <property type="match status" value="1"/>
</dbReference>
<dbReference type="InterPro" id="IPR024478">
    <property type="entry name" value="HlyB_4HB_MCP"/>
</dbReference>
<evidence type="ECO:0000256" key="6">
    <source>
        <dbReference type="SAM" id="Phobius"/>
    </source>
</evidence>
<keyword evidence="3" id="KW-0807">Transducer</keyword>
<feature type="region of interest" description="Disordered" evidence="5">
    <location>
        <begin position="471"/>
        <end position="502"/>
    </location>
</feature>
<dbReference type="Pfam" id="PF12729">
    <property type="entry name" value="4HB_MCP_1"/>
    <property type="match status" value="1"/>
</dbReference>
<feature type="coiled-coil region" evidence="4">
    <location>
        <begin position="414"/>
        <end position="441"/>
    </location>
</feature>
<feature type="domain" description="T-SNARE coiled-coil homology" evidence="8">
    <location>
        <begin position="590"/>
        <end position="652"/>
    </location>
</feature>
<comment type="similarity">
    <text evidence="2">Belongs to the methyl-accepting chemotaxis (MCP) protein family.</text>
</comment>
<evidence type="ECO:0000256" key="3">
    <source>
        <dbReference type="PROSITE-ProRule" id="PRU00284"/>
    </source>
</evidence>
<keyword evidence="1" id="KW-0488">Methylation</keyword>
<dbReference type="Gene3D" id="6.10.340.10">
    <property type="match status" value="1"/>
</dbReference>
<feature type="transmembrane region" description="Helical" evidence="6">
    <location>
        <begin position="7"/>
        <end position="29"/>
    </location>
</feature>
<dbReference type="InterPro" id="IPR004090">
    <property type="entry name" value="Chemotax_Me-accpt_rcpt"/>
</dbReference>
<dbReference type="SMART" id="SM00304">
    <property type="entry name" value="HAMP"/>
    <property type="match status" value="2"/>
</dbReference>
<keyword evidence="6" id="KW-0812">Transmembrane</keyword>
<keyword evidence="4" id="KW-0175">Coiled coil</keyword>
<dbReference type="InterPro" id="IPR000727">
    <property type="entry name" value="T_SNARE_dom"/>
</dbReference>
<dbReference type="Gene3D" id="1.10.287.950">
    <property type="entry name" value="Methyl-accepting chemotaxis protein"/>
    <property type="match status" value="1"/>
</dbReference>
<evidence type="ECO:0000259" key="9">
    <source>
        <dbReference type="PROSITE" id="PS50885"/>
    </source>
</evidence>
<keyword evidence="6" id="KW-1133">Transmembrane helix</keyword>
<keyword evidence="6" id="KW-0472">Membrane</keyword>
<dbReference type="GO" id="GO:0007165">
    <property type="term" value="P:signal transduction"/>
    <property type="evidence" value="ECO:0007669"/>
    <property type="project" value="UniProtKB-KW"/>
</dbReference>
<sequence>MKNIRLGVKLIGGFVLVGLITLGVGLIGLNGITGLGNNVTEIGSEKLPAVQYLEAMRAGGLERVAGNRALLNPRLSLDERQAIYQKNSQAREHVQEAIKAYQELPRTAQEEALWQQLTAAWQERRAAVNRFMELSRAIDDLGILDPVGLRADLQGFRGNQYETAVMVLDYIHTGMGYGWDYDLPNSPFERWTAQFQTDNQKLRELISRARATHAEYYEAISENREMRRGGDAVAAQQHYEEVVSLSIEDTYDVFFALLQIADEAVALYEEMMTQLLGPVQTRTDHAHQLLDELIAVTAADAAVAVRAAEHQMARATTLSITGMIAGTLLALLFGFLLTRSLTRPIGRTLAMIEDLAHGKLGQRLQMDRQDEIGKMAQAMDSFADNLEHEVLEAFDRLAHGDFTFAAEGLISEPLSKANQSLNQLVHELLKAANQVESASAEISAASQTLSQGATESAASLEEISASMNEIVGQSRQSAENSREADTLSNSVQKSAHGGAEKMQGMTAAMADIDKAGQDISKIIKTIEDIAFQTNLLALNAAVEAARAGHHGKGFAVVAEEVRNLAARSAKAASETTILIEGTGQKTRRGMQAAEETAAALGEITSGINKVSTLVGEIATTINEQSEGVNQINIGLGQIDQSTQQNTASAEECAAASEQLASQAQELRSMLSKFKLTGAPVAESRQGTGIGRTAPPQKKAAPSQATQGWDELPLPTLEKKSTGRTIALDDDEFGKY</sequence>
<dbReference type="InterPro" id="IPR003660">
    <property type="entry name" value="HAMP_dom"/>
</dbReference>
<dbReference type="PROSITE" id="PS50192">
    <property type="entry name" value="T_SNARE"/>
    <property type="match status" value="1"/>
</dbReference>
<feature type="domain" description="Methyl-accepting transducer" evidence="7">
    <location>
        <begin position="431"/>
        <end position="660"/>
    </location>
</feature>
<keyword evidence="11" id="KW-1185">Reference proteome</keyword>
<evidence type="ECO:0000256" key="2">
    <source>
        <dbReference type="ARBA" id="ARBA00029447"/>
    </source>
</evidence>
<dbReference type="PRINTS" id="PR00260">
    <property type="entry name" value="CHEMTRNSDUCR"/>
</dbReference>
<dbReference type="AlphaFoldDB" id="A0A8J6QVJ2"/>
<accession>A0A8J6QVJ2</accession>
<evidence type="ECO:0000256" key="4">
    <source>
        <dbReference type="SAM" id="Coils"/>
    </source>
</evidence>
<dbReference type="CDD" id="cd11386">
    <property type="entry name" value="MCP_signal"/>
    <property type="match status" value="1"/>
</dbReference>
<dbReference type="SMART" id="SM00283">
    <property type="entry name" value="MA"/>
    <property type="match status" value="1"/>
</dbReference>
<dbReference type="GO" id="GO:0005886">
    <property type="term" value="C:plasma membrane"/>
    <property type="evidence" value="ECO:0007669"/>
    <property type="project" value="TreeGrafter"/>
</dbReference>
<evidence type="ECO:0000256" key="5">
    <source>
        <dbReference type="SAM" id="MobiDB-lite"/>
    </source>
</evidence>
<evidence type="ECO:0000259" key="7">
    <source>
        <dbReference type="PROSITE" id="PS50111"/>
    </source>
</evidence>
<feature type="domain" description="HAMP" evidence="9">
    <location>
        <begin position="339"/>
        <end position="391"/>
    </location>
</feature>
<dbReference type="SUPFAM" id="SSF58104">
    <property type="entry name" value="Methyl-accepting chemotaxis protein (MCP) signaling domain"/>
    <property type="match status" value="1"/>
</dbReference>
<dbReference type="PROSITE" id="PS50885">
    <property type="entry name" value="HAMP"/>
    <property type="match status" value="1"/>
</dbReference>
<dbReference type="InterPro" id="IPR004089">
    <property type="entry name" value="MCPsignal_dom"/>
</dbReference>